<evidence type="ECO:0000313" key="2">
    <source>
        <dbReference type="EMBL" id="XDV71380.1"/>
    </source>
</evidence>
<keyword evidence="1" id="KW-0472">Membrane</keyword>
<feature type="transmembrane region" description="Helical" evidence="1">
    <location>
        <begin position="81"/>
        <end position="100"/>
    </location>
</feature>
<dbReference type="AlphaFoldDB" id="A0AB39YP21"/>
<feature type="transmembrane region" description="Helical" evidence="1">
    <location>
        <begin position="47"/>
        <end position="69"/>
    </location>
</feature>
<protein>
    <recommendedName>
        <fullName evidence="3">Integral membrane protein</fullName>
    </recommendedName>
</protein>
<feature type="transmembrane region" description="Helical" evidence="1">
    <location>
        <begin position="6"/>
        <end position="26"/>
    </location>
</feature>
<keyword evidence="1" id="KW-1133">Transmembrane helix</keyword>
<evidence type="ECO:0008006" key="3">
    <source>
        <dbReference type="Google" id="ProtNLM"/>
    </source>
</evidence>
<organism evidence="2">
    <name type="scientific">Paenarthrobacter sp. AMU7</name>
    <dbReference type="NCBI Taxonomy" id="3162492"/>
    <lineage>
        <taxon>Bacteria</taxon>
        <taxon>Bacillati</taxon>
        <taxon>Actinomycetota</taxon>
        <taxon>Actinomycetes</taxon>
        <taxon>Micrococcales</taxon>
        <taxon>Micrococcaceae</taxon>
        <taxon>Paenarthrobacter</taxon>
    </lineage>
</organism>
<sequence length="126" mass="13556">MEQLYAILACIILGCLAVFQVALVAGAPIGRFAWGGQHDVLPRKLRIGSIVSILLYALFGYTALAQAGLVPVLVNQSFTGVFMWVLTGYFTLGVVMNAISRSKPERFVMTPVALVLAILFLLLSLG</sequence>
<evidence type="ECO:0000256" key="1">
    <source>
        <dbReference type="SAM" id="Phobius"/>
    </source>
</evidence>
<name>A0AB39YP21_9MICC</name>
<dbReference type="EMBL" id="CP165735">
    <property type="protein sequence ID" value="XDV71380.1"/>
    <property type="molecule type" value="Genomic_DNA"/>
</dbReference>
<dbReference type="RefSeq" id="WP_280624766.1">
    <property type="nucleotide sequence ID" value="NZ_CP165735.1"/>
</dbReference>
<proteinExistence type="predicted"/>
<reference evidence="2" key="1">
    <citation type="submission" date="2024-07" db="EMBL/GenBank/DDBJ databases">
        <authorList>
            <person name="Li J."/>
            <person name="Wei H."/>
            <person name="Ma J."/>
        </authorList>
    </citation>
    <scope>NUCLEOTIDE SEQUENCE</scope>
    <source>
        <strain evidence="2">AMU7</strain>
    </source>
</reference>
<feature type="transmembrane region" description="Helical" evidence="1">
    <location>
        <begin position="107"/>
        <end position="125"/>
    </location>
</feature>
<accession>A0AB39YP21</accession>
<gene>
    <name evidence="2" type="ORF">ABQM86_20870</name>
</gene>
<keyword evidence="1" id="KW-0812">Transmembrane</keyword>